<protein>
    <submittedName>
        <fullName evidence="1">Uncharacterized protein</fullName>
    </submittedName>
</protein>
<sequence>MLHPIAAFAAHPSDFTRAQILIQGHIAQIDAALVQLRLHRASMVPSIADMHEAGLHRYRDALIRDLDAVLAAPDGAQGYAGVWGGDGHGPRIADACEAVDRSISKRNAYRDMLAARRGSPTNDNHRQKCGYCEDIVSGPCAHPRCPAKGARK</sequence>
<dbReference type="Proteomes" id="UP000052232">
    <property type="component" value="Unassembled WGS sequence"/>
</dbReference>
<dbReference type="RefSeq" id="WP_066601864.1">
    <property type="nucleotide sequence ID" value="NZ_KQ130434.1"/>
</dbReference>
<dbReference type="STRING" id="1420583.V473_07185"/>
<proteinExistence type="predicted"/>
<dbReference type="AlphaFoldDB" id="A0A0J7Y538"/>
<reference evidence="1 2" key="1">
    <citation type="journal article" date="2015" name="G3 (Bethesda)">
        <title>Insights into Ongoing Evolution of the Hexachlorocyclohexane Catabolic Pathway from Comparative Genomics of Ten Sphingomonadaceae Strains.</title>
        <authorList>
            <person name="Pearce S.L."/>
            <person name="Oakeshott J.G."/>
            <person name="Pandey G."/>
        </authorList>
    </citation>
    <scope>NUCLEOTIDE SEQUENCE [LARGE SCALE GENOMIC DNA]</scope>
    <source>
        <strain evidence="1 2">LL01</strain>
    </source>
</reference>
<dbReference type="PATRIC" id="fig|1420583.3.peg.1447"/>
<name>A0A0J7Y538_9SPHN</name>
<dbReference type="EMBL" id="JACT01000001">
    <property type="protein sequence ID" value="KMS58782.1"/>
    <property type="molecule type" value="Genomic_DNA"/>
</dbReference>
<comment type="caution">
    <text evidence="1">The sequence shown here is derived from an EMBL/GenBank/DDBJ whole genome shotgun (WGS) entry which is preliminary data.</text>
</comment>
<accession>A0A0J7Y538</accession>
<keyword evidence="2" id="KW-1185">Reference proteome</keyword>
<evidence type="ECO:0000313" key="2">
    <source>
        <dbReference type="Proteomes" id="UP000052232"/>
    </source>
</evidence>
<evidence type="ECO:0000313" key="1">
    <source>
        <dbReference type="EMBL" id="KMS58782.1"/>
    </source>
</evidence>
<gene>
    <name evidence="1" type="ORF">V473_07185</name>
</gene>
<organism evidence="1 2">
    <name type="scientific">Sphingobium cupriresistens LL01</name>
    <dbReference type="NCBI Taxonomy" id="1420583"/>
    <lineage>
        <taxon>Bacteria</taxon>
        <taxon>Pseudomonadati</taxon>
        <taxon>Pseudomonadota</taxon>
        <taxon>Alphaproteobacteria</taxon>
        <taxon>Sphingomonadales</taxon>
        <taxon>Sphingomonadaceae</taxon>
        <taxon>Sphingobium</taxon>
    </lineage>
</organism>